<evidence type="ECO:0000313" key="2">
    <source>
        <dbReference type="EMBL" id="GAG54239.1"/>
    </source>
</evidence>
<feature type="transmembrane region" description="Helical" evidence="1">
    <location>
        <begin position="15"/>
        <end position="40"/>
    </location>
</feature>
<feature type="non-terminal residue" evidence="2">
    <location>
        <position position="1"/>
    </location>
</feature>
<organism evidence="2">
    <name type="scientific">marine sediment metagenome</name>
    <dbReference type="NCBI Taxonomy" id="412755"/>
    <lineage>
        <taxon>unclassified sequences</taxon>
        <taxon>metagenomes</taxon>
        <taxon>ecological metagenomes</taxon>
    </lineage>
</organism>
<dbReference type="EMBL" id="BART01007125">
    <property type="protein sequence ID" value="GAG54239.1"/>
    <property type="molecule type" value="Genomic_DNA"/>
</dbReference>
<name>X0YE87_9ZZZZ</name>
<keyword evidence="1" id="KW-1133">Transmembrane helix</keyword>
<gene>
    <name evidence="2" type="ORF">S01H4_16265</name>
</gene>
<sequence>GLIYVTAEDGLFPTLGLAAASLSVNISMTLLPGIVIYGVCSHRIMLDKFSRKT</sequence>
<accession>X0YE87</accession>
<reference evidence="2" key="1">
    <citation type="journal article" date="2014" name="Front. Microbiol.">
        <title>High frequency of phylogenetically diverse reductive dehalogenase-homologous genes in deep subseafloor sedimentary metagenomes.</title>
        <authorList>
            <person name="Kawai M."/>
            <person name="Futagami T."/>
            <person name="Toyoda A."/>
            <person name="Takaki Y."/>
            <person name="Nishi S."/>
            <person name="Hori S."/>
            <person name="Arai W."/>
            <person name="Tsubouchi T."/>
            <person name="Morono Y."/>
            <person name="Uchiyama I."/>
            <person name="Ito T."/>
            <person name="Fujiyama A."/>
            <person name="Inagaki F."/>
            <person name="Takami H."/>
        </authorList>
    </citation>
    <scope>NUCLEOTIDE SEQUENCE</scope>
    <source>
        <strain evidence="2">Expedition CK06-06</strain>
    </source>
</reference>
<evidence type="ECO:0000256" key="1">
    <source>
        <dbReference type="SAM" id="Phobius"/>
    </source>
</evidence>
<keyword evidence="1" id="KW-0812">Transmembrane</keyword>
<protein>
    <submittedName>
        <fullName evidence="2">Uncharacterized protein</fullName>
    </submittedName>
</protein>
<keyword evidence="1" id="KW-0472">Membrane</keyword>
<dbReference type="AlphaFoldDB" id="X0YE87"/>
<proteinExistence type="predicted"/>
<comment type="caution">
    <text evidence="2">The sequence shown here is derived from an EMBL/GenBank/DDBJ whole genome shotgun (WGS) entry which is preliminary data.</text>
</comment>